<proteinExistence type="predicted"/>
<evidence type="ECO:0000256" key="2">
    <source>
        <dbReference type="ARBA" id="ARBA00023136"/>
    </source>
</evidence>
<keyword evidence="3" id="KW-1133">Transmembrane helix</keyword>
<dbReference type="Proteomes" id="UP001519535">
    <property type="component" value="Unassembled WGS sequence"/>
</dbReference>
<feature type="transmembrane region" description="Helical" evidence="3">
    <location>
        <begin position="12"/>
        <end position="33"/>
    </location>
</feature>
<keyword evidence="3" id="KW-0812">Transmembrane</keyword>
<gene>
    <name evidence="4" type="ORF">KIH27_12825</name>
</gene>
<keyword evidence="5" id="KW-1185">Reference proteome</keyword>
<sequence length="166" mass="18405">MGRRSATALQHGVTAVGVAAFVGLAAAGGSLYWDRVEARGVHAAQVALTALTVDEIPKVFGYDYQTVERTMMDAYPLFTDDYRREFESRATEAIIPQAREMHLVNQVDVVGVGVMQGVRRTSGSVLVYMNRTMTDKSKQTLYDGSRIRVDYQKVGSKWLIDKITPI</sequence>
<dbReference type="EMBL" id="JAHCLR010000023">
    <property type="protein sequence ID" value="MBS9534470.1"/>
    <property type="molecule type" value="Genomic_DNA"/>
</dbReference>
<evidence type="ECO:0000256" key="3">
    <source>
        <dbReference type="SAM" id="Phobius"/>
    </source>
</evidence>
<reference evidence="4 5" key="1">
    <citation type="submission" date="2021-05" db="EMBL/GenBank/DDBJ databases">
        <title>Mycobacterium acidophilum sp. nov., an extremely acid-tolerant member of the genus Mycobacterium.</title>
        <authorList>
            <person name="Xia J."/>
        </authorList>
    </citation>
    <scope>NUCLEOTIDE SEQUENCE [LARGE SCALE GENOMIC DNA]</scope>
    <source>
        <strain evidence="4 5">M1</strain>
    </source>
</reference>
<evidence type="ECO:0000256" key="1">
    <source>
        <dbReference type="ARBA" id="ARBA00004370"/>
    </source>
</evidence>
<comment type="caution">
    <text evidence="4">The sequence shown here is derived from an EMBL/GenBank/DDBJ whole genome shotgun (WGS) entry which is preliminary data.</text>
</comment>
<dbReference type="RefSeq" id="WP_214093339.1">
    <property type="nucleotide sequence ID" value="NZ_JAHCLR010000023.1"/>
</dbReference>
<name>A0ABS5RJN7_9MYCO</name>
<accession>A0ABS5RJN7</accession>
<protein>
    <submittedName>
        <fullName evidence="4">Mammalian cell entry protein</fullName>
    </submittedName>
</protein>
<keyword evidence="2 3" id="KW-0472">Membrane</keyword>
<evidence type="ECO:0000313" key="4">
    <source>
        <dbReference type="EMBL" id="MBS9534470.1"/>
    </source>
</evidence>
<dbReference type="PANTHER" id="PTHR37042">
    <property type="entry name" value="OUTER MEMBRANE PROTEIN RV1973"/>
    <property type="match status" value="1"/>
</dbReference>
<comment type="subcellular location">
    <subcellularLocation>
        <location evidence="1">Membrane</location>
    </subcellularLocation>
</comment>
<organism evidence="4 5">
    <name type="scientific">Mycolicibacter acidiphilus</name>
    <dbReference type="NCBI Taxonomy" id="2835306"/>
    <lineage>
        <taxon>Bacteria</taxon>
        <taxon>Bacillati</taxon>
        <taxon>Actinomycetota</taxon>
        <taxon>Actinomycetes</taxon>
        <taxon>Mycobacteriales</taxon>
        <taxon>Mycobacteriaceae</taxon>
        <taxon>Mycolicibacter</taxon>
    </lineage>
</organism>
<evidence type="ECO:0000313" key="5">
    <source>
        <dbReference type="Proteomes" id="UP001519535"/>
    </source>
</evidence>
<dbReference type="PANTHER" id="PTHR37042:SF4">
    <property type="entry name" value="OUTER MEMBRANE PROTEIN RV1973"/>
    <property type="match status" value="1"/>
</dbReference>